<gene>
    <name evidence="2" type="ORF">GCM10023200_40850</name>
</gene>
<dbReference type="PANTHER" id="PTHR43781:SF1">
    <property type="entry name" value="SACCHAROPINE DEHYDROGENASE"/>
    <property type="match status" value="1"/>
</dbReference>
<feature type="domain" description="Saccharopine dehydrogenase NADP binding" evidence="1">
    <location>
        <begin position="6"/>
        <end position="130"/>
    </location>
</feature>
<accession>A0ABP9BSH9</accession>
<evidence type="ECO:0000259" key="1">
    <source>
        <dbReference type="Pfam" id="PF03435"/>
    </source>
</evidence>
<proteinExistence type="predicted"/>
<dbReference type="Pfam" id="PF03435">
    <property type="entry name" value="Sacchrp_dh_NADP"/>
    <property type="match status" value="1"/>
</dbReference>
<dbReference type="Gene3D" id="3.40.50.720">
    <property type="entry name" value="NAD(P)-binding Rossmann-like Domain"/>
    <property type="match status" value="1"/>
</dbReference>
<dbReference type="InterPro" id="IPR036291">
    <property type="entry name" value="NAD(P)-bd_dom_sf"/>
</dbReference>
<dbReference type="Proteomes" id="UP001500928">
    <property type="component" value="Unassembled WGS sequence"/>
</dbReference>
<dbReference type="InterPro" id="IPR005097">
    <property type="entry name" value="Sacchrp_dh_NADP-bd"/>
</dbReference>
<dbReference type="SUPFAM" id="SSF51735">
    <property type="entry name" value="NAD(P)-binding Rossmann-fold domains"/>
    <property type="match status" value="1"/>
</dbReference>
<evidence type="ECO:0000313" key="3">
    <source>
        <dbReference type="Proteomes" id="UP001500928"/>
    </source>
</evidence>
<sequence length="359" mass="35793">MGGSEVWVLGATGRSGRAIAARVAERGHAVVLVGRDAARLDDAAAGIGDGTGGVRSVVAGDVEAMAAQVRAQRPGVVVHTVGPFATTAVPIARACLAAGSHYLDLANDVVSAGGVLHLDAEAVAAGVTLVTGAGFGVVAAEAAVVALCRDRPAPASVRTDTVPSLATDGGVVGEALAASLVDGLPEGGRRYRGGRLVRTRIGADGAEVTLPDGERVTTVGAPFGDLVAAWRASGAPDVVAATSELPSSPLARAALPVAGAVLAVGPLRRLARQRFAQVALPARERPREHSWARAVAREPDGTEREQWLRLGDASAFTSTAAAAVAHRLAAGTAPPGADTPVAALGLDLVTEAGGELVPG</sequence>
<reference evidence="3" key="1">
    <citation type="journal article" date="2019" name="Int. J. Syst. Evol. Microbiol.">
        <title>The Global Catalogue of Microorganisms (GCM) 10K type strain sequencing project: providing services to taxonomists for standard genome sequencing and annotation.</title>
        <authorList>
            <consortium name="The Broad Institute Genomics Platform"/>
            <consortium name="The Broad Institute Genome Sequencing Center for Infectious Disease"/>
            <person name="Wu L."/>
            <person name="Ma J."/>
        </authorList>
    </citation>
    <scope>NUCLEOTIDE SEQUENCE [LARGE SCALE GENOMIC DNA]</scope>
    <source>
        <strain evidence="3">JCM 17979</strain>
    </source>
</reference>
<keyword evidence="3" id="KW-1185">Reference proteome</keyword>
<evidence type="ECO:0000313" key="2">
    <source>
        <dbReference type="EMBL" id="GAA4799807.1"/>
    </source>
</evidence>
<dbReference type="EMBL" id="BAABHO010000036">
    <property type="protein sequence ID" value="GAA4799807.1"/>
    <property type="molecule type" value="Genomic_DNA"/>
</dbReference>
<comment type="caution">
    <text evidence="2">The sequence shown here is derived from an EMBL/GenBank/DDBJ whole genome shotgun (WGS) entry which is preliminary data.</text>
</comment>
<organism evidence="2 3">
    <name type="scientific">Actinomycetospora chlora</name>
    <dbReference type="NCBI Taxonomy" id="663608"/>
    <lineage>
        <taxon>Bacteria</taxon>
        <taxon>Bacillati</taxon>
        <taxon>Actinomycetota</taxon>
        <taxon>Actinomycetes</taxon>
        <taxon>Pseudonocardiales</taxon>
        <taxon>Pseudonocardiaceae</taxon>
        <taxon>Actinomycetospora</taxon>
    </lineage>
</organism>
<name>A0ABP9BSH9_9PSEU</name>
<dbReference type="PANTHER" id="PTHR43781">
    <property type="entry name" value="SACCHAROPINE DEHYDROGENASE"/>
    <property type="match status" value="1"/>
</dbReference>
<protein>
    <submittedName>
        <fullName evidence="2">Saccharopine dehydrogenase NADP-binding domain-containing protein</fullName>
    </submittedName>
</protein>